<dbReference type="AlphaFoldDB" id="A0A3G3NBE6"/>
<dbReference type="Gene3D" id="3.40.50.2000">
    <property type="entry name" value="Glycogen Phosphorylase B"/>
    <property type="match status" value="2"/>
</dbReference>
<accession>A0A3G3NBE6</accession>
<proteinExistence type="evidence at transcript level"/>
<organism evidence="3">
    <name type="scientific">Polygala tenuifolia</name>
    <dbReference type="NCBI Taxonomy" id="355332"/>
    <lineage>
        <taxon>Eukaryota</taxon>
        <taxon>Viridiplantae</taxon>
        <taxon>Streptophyta</taxon>
        <taxon>Embryophyta</taxon>
        <taxon>Tracheophyta</taxon>
        <taxon>Spermatophyta</taxon>
        <taxon>Magnoliopsida</taxon>
        <taxon>eudicotyledons</taxon>
        <taxon>Gunneridae</taxon>
        <taxon>Pentapetalae</taxon>
        <taxon>rosids</taxon>
        <taxon>fabids</taxon>
        <taxon>Fabales</taxon>
        <taxon>Polygalaceae</taxon>
        <taxon>Polygala</taxon>
    </lineage>
</organism>
<dbReference type="InterPro" id="IPR018247">
    <property type="entry name" value="EF_Hand_1_Ca_BS"/>
</dbReference>
<evidence type="ECO:0000313" key="3">
    <source>
        <dbReference type="EMBL" id="AYR16614.1"/>
    </source>
</evidence>
<keyword evidence="2 3" id="KW-0808">Transferase</keyword>
<dbReference type="PANTHER" id="PTHR11926:SF1530">
    <property type="entry name" value="EF-HAND DOMAIN-CONTAINING PROTEIN"/>
    <property type="match status" value="1"/>
</dbReference>
<dbReference type="PANTHER" id="PTHR11926">
    <property type="entry name" value="GLUCOSYL/GLUCURONOSYL TRANSFERASES"/>
    <property type="match status" value="1"/>
</dbReference>
<protein>
    <submittedName>
        <fullName evidence="3">UDP-glucosyltransferase UGT83P1</fullName>
    </submittedName>
</protein>
<dbReference type="Pfam" id="PF00201">
    <property type="entry name" value="UDPGT"/>
    <property type="match status" value="1"/>
</dbReference>
<evidence type="ECO:0000256" key="2">
    <source>
        <dbReference type="ARBA" id="ARBA00022679"/>
    </source>
</evidence>
<dbReference type="SUPFAM" id="SSF53756">
    <property type="entry name" value="UDP-Glycosyltransferase/glycogen phosphorylase"/>
    <property type="match status" value="1"/>
</dbReference>
<comment type="similarity">
    <text evidence="1">Belongs to the UDP-glycosyltransferase family.</text>
</comment>
<dbReference type="FunFam" id="3.40.50.2000:FF:000108">
    <property type="entry name" value="UDP-glycosyltransferase 83A1"/>
    <property type="match status" value="1"/>
</dbReference>
<dbReference type="GO" id="GO:0080044">
    <property type="term" value="F:quercetin 7-O-glucosyltransferase activity"/>
    <property type="evidence" value="ECO:0007669"/>
    <property type="project" value="TreeGrafter"/>
</dbReference>
<name>A0A3G3NBE6_9FABA</name>
<sequence>MSSPHVLVIPYPVQGHVIPLMSLSQKLVKHGIKVTFVNTDACHKRVVSAISDQDGLVGPNINLVSIPDGLEHEDDRNKLGKLCSVMLETMPTKLEKLIEDISTVDVDNRITCVLADGCMGWTLEVAQKLGIKGALLWPASVTVFAVISNIPKMIDEGILDNNGYSKGRQTFQLSPTMPEIDTVVIPWSSMGDTTSQNLVFEYFIRIIQTQNLAEWTICNTVYEFEPEALALCTRVLPVGPLMETCQDRTSRGQFWEDDYSCLDWLDQQPTKSVIYVAFGSLAVLNQIQFQELALGLELTGQPFLWVVRADDDSGTNTKYPYPDEFQGTRGKIIGWAPQQKILSHPAIACFISHCGWNSTLEGLSNGVPFLCWPYFADQFINKTYICDEWKVGLGFDFNDERIITRTEIKKKVDQLLSNEETRARSLKLKEIARNNMVEGGQSYENLNNFINWLMQQRVCT</sequence>
<reference evidence="3" key="1">
    <citation type="submission" date="2018-02" db="EMBL/GenBank/DDBJ databases">
        <title>Transcriptomic analysis to select cyctochrome P450 and glucosyltransferase involving in onjisaponin biosynthesis in Polygala tenuifolia.</title>
        <authorList>
            <person name="Kim O.T."/>
            <person name="Jin M.L."/>
        </authorList>
    </citation>
    <scope>NUCLEOTIDE SEQUENCE</scope>
</reference>
<dbReference type="InterPro" id="IPR002213">
    <property type="entry name" value="UDP_glucos_trans"/>
</dbReference>
<dbReference type="CDD" id="cd03784">
    <property type="entry name" value="GT1_Gtf-like"/>
    <property type="match status" value="1"/>
</dbReference>
<dbReference type="FunFam" id="3.40.50.2000:FF:000061">
    <property type="entry name" value="UDP-glycosyltransferase 83A1"/>
    <property type="match status" value="1"/>
</dbReference>
<dbReference type="PROSITE" id="PS00018">
    <property type="entry name" value="EF_HAND_1"/>
    <property type="match status" value="1"/>
</dbReference>
<evidence type="ECO:0000256" key="1">
    <source>
        <dbReference type="ARBA" id="ARBA00009995"/>
    </source>
</evidence>
<dbReference type="GO" id="GO:0080043">
    <property type="term" value="F:quercetin 3-O-glucosyltransferase activity"/>
    <property type="evidence" value="ECO:0007669"/>
    <property type="project" value="TreeGrafter"/>
</dbReference>
<dbReference type="EMBL" id="MG922888">
    <property type="protein sequence ID" value="AYR16614.1"/>
    <property type="molecule type" value="mRNA"/>
</dbReference>